<name>A0A699KES1_TANCI</name>
<accession>A0A699KES1</accession>
<proteinExistence type="predicted"/>
<feature type="region of interest" description="Disordered" evidence="1">
    <location>
        <begin position="54"/>
        <end position="121"/>
    </location>
</feature>
<feature type="compositionally biased region" description="Low complexity" evidence="1">
    <location>
        <begin position="91"/>
        <end position="103"/>
    </location>
</feature>
<sequence>MRSPAVLTTKVLLWKTCDDDSFEDIDYVEASHPNSELVSLEEVKDDICKWILKKKKKQSQKRKNRTRNGKDRKRQSHSKPKVKSQSPRSTKVNPGKVKVNLGKVKVKPDKAEAEKSKENTI</sequence>
<evidence type="ECO:0000256" key="1">
    <source>
        <dbReference type="SAM" id="MobiDB-lite"/>
    </source>
</evidence>
<dbReference type="AlphaFoldDB" id="A0A699KES1"/>
<protein>
    <submittedName>
        <fullName evidence="2">Uncharacterized protein</fullName>
    </submittedName>
</protein>
<reference evidence="2" key="1">
    <citation type="journal article" date="2019" name="Sci. Rep.">
        <title>Draft genome of Tanacetum cinerariifolium, the natural source of mosquito coil.</title>
        <authorList>
            <person name="Yamashiro T."/>
            <person name="Shiraishi A."/>
            <person name="Satake H."/>
            <person name="Nakayama K."/>
        </authorList>
    </citation>
    <scope>NUCLEOTIDE SEQUENCE</scope>
</reference>
<organism evidence="2">
    <name type="scientific">Tanacetum cinerariifolium</name>
    <name type="common">Dalmatian daisy</name>
    <name type="synonym">Chrysanthemum cinerariifolium</name>
    <dbReference type="NCBI Taxonomy" id="118510"/>
    <lineage>
        <taxon>Eukaryota</taxon>
        <taxon>Viridiplantae</taxon>
        <taxon>Streptophyta</taxon>
        <taxon>Embryophyta</taxon>
        <taxon>Tracheophyta</taxon>
        <taxon>Spermatophyta</taxon>
        <taxon>Magnoliopsida</taxon>
        <taxon>eudicotyledons</taxon>
        <taxon>Gunneridae</taxon>
        <taxon>Pentapetalae</taxon>
        <taxon>asterids</taxon>
        <taxon>campanulids</taxon>
        <taxon>Asterales</taxon>
        <taxon>Asteraceae</taxon>
        <taxon>Asteroideae</taxon>
        <taxon>Anthemideae</taxon>
        <taxon>Anthemidinae</taxon>
        <taxon>Tanacetum</taxon>
    </lineage>
</organism>
<gene>
    <name evidence="2" type="ORF">Tci_661499</name>
</gene>
<comment type="caution">
    <text evidence="2">The sequence shown here is derived from an EMBL/GenBank/DDBJ whole genome shotgun (WGS) entry which is preliminary data.</text>
</comment>
<evidence type="ECO:0000313" key="2">
    <source>
        <dbReference type="EMBL" id="GFA89527.1"/>
    </source>
</evidence>
<feature type="compositionally biased region" description="Basic and acidic residues" evidence="1">
    <location>
        <begin position="106"/>
        <end position="121"/>
    </location>
</feature>
<dbReference type="EMBL" id="BKCJ010509334">
    <property type="protein sequence ID" value="GFA89527.1"/>
    <property type="molecule type" value="Genomic_DNA"/>
</dbReference>
<feature type="compositionally biased region" description="Basic residues" evidence="1">
    <location>
        <begin position="54"/>
        <end position="82"/>
    </location>
</feature>